<dbReference type="EMBL" id="WNTK01018946">
    <property type="protein sequence ID" value="KAG9461603.1"/>
    <property type="molecule type" value="Genomic_DNA"/>
</dbReference>
<name>A0A8J6E8C6_ELECQ</name>
<organism evidence="1 2">
    <name type="scientific">Eleutherodactylus coqui</name>
    <name type="common">Puerto Rican coqui</name>
    <dbReference type="NCBI Taxonomy" id="57060"/>
    <lineage>
        <taxon>Eukaryota</taxon>
        <taxon>Metazoa</taxon>
        <taxon>Chordata</taxon>
        <taxon>Craniata</taxon>
        <taxon>Vertebrata</taxon>
        <taxon>Euteleostomi</taxon>
        <taxon>Amphibia</taxon>
        <taxon>Batrachia</taxon>
        <taxon>Anura</taxon>
        <taxon>Neobatrachia</taxon>
        <taxon>Hyloidea</taxon>
        <taxon>Eleutherodactylidae</taxon>
        <taxon>Eleutherodactylinae</taxon>
        <taxon>Eleutherodactylus</taxon>
        <taxon>Eleutherodactylus</taxon>
    </lineage>
</organism>
<comment type="caution">
    <text evidence="1">The sequence shown here is derived from an EMBL/GenBank/DDBJ whole genome shotgun (WGS) entry which is preliminary data.</text>
</comment>
<reference evidence="1" key="1">
    <citation type="thesis" date="2020" institute="ProQuest LLC" country="789 East Eisenhower Parkway, Ann Arbor, MI, USA">
        <title>Comparative Genomics and Chromosome Evolution.</title>
        <authorList>
            <person name="Mudd A.B."/>
        </authorList>
    </citation>
    <scope>NUCLEOTIDE SEQUENCE</scope>
    <source>
        <strain evidence="1">HN-11 Male</strain>
        <tissue evidence="1">Kidney and liver</tissue>
    </source>
</reference>
<protein>
    <submittedName>
        <fullName evidence="1">Uncharacterized protein</fullName>
    </submittedName>
</protein>
<dbReference type="AlphaFoldDB" id="A0A8J6E8C6"/>
<keyword evidence="2" id="KW-1185">Reference proteome</keyword>
<dbReference type="Proteomes" id="UP000770717">
    <property type="component" value="Unassembled WGS sequence"/>
</dbReference>
<evidence type="ECO:0000313" key="1">
    <source>
        <dbReference type="EMBL" id="KAG9461603.1"/>
    </source>
</evidence>
<gene>
    <name evidence="1" type="ORF">GDO78_016277</name>
</gene>
<accession>A0A8J6E8C6</accession>
<evidence type="ECO:0000313" key="2">
    <source>
        <dbReference type="Proteomes" id="UP000770717"/>
    </source>
</evidence>
<proteinExistence type="predicted"/>
<sequence length="98" mass="10971">MAIKSRLVAVCCLGSLLISYLLDGTLMHRAGFRRKQTALFYLQRPGLLLHPFTSIETWPAVPSLATAVRTEPSAFYRNQISLQAHRPSLLAKVTGIRY</sequence>